<feature type="domain" description="EamA" evidence="7">
    <location>
        <begin position="3"/>
        <end position="135"/>
    </location>
</feature>
<feature type="transmembrane region" description="Helical" evidence="6">
    <location>
        <begin position="211"/>
        <end position="228"/>
    </location>
</feature>
<keyword evidence="4 6" id="KW-1133">Transmembrane helix</keyword>
<evidence type="ECO:0000313" key="8">
    <source>
        <dbReference type="EMBL" id="MRW92873.1"/>
    </source>
</evidence>
<dbReference type="GO" id="GO:0016020">
    <property type="term" value="C:membrane"/>
    <property type="evidence" value="ECO:0007669"/>
    <property type="project" value="UniProtKB-SubCell"/>
</dbReference>
<dbReference type="PANTHER" id="PTHR32322">
    <property type="entry name" value="INNER MEMBRANE TRANSPORTER"/>
    <property type="match status" value="1"/>
</dbReference>
<comment type="subcellular location">
    <subcellularLocation>
        <location evidence="1">Membrane</location>
        <topology evidence="1">Multi-pass membrane protein</topology>
    </subcellularLocation>
</comment>
<evidence type="ECO:0000256" key="2">
    <source>
        <dbReference type="ARBA" id="ARBA00007362"/>
    </source>
</evidence>
<proteinExistence type="inferred from homology"/>
<feature type="transmembrane region" description="Helical" evidence="6">
    <location>
        <begin position="118"/>
        <end position="136"/>
    </location>
</feature>
<keyword evidence="9" id="KW-1185">Reference proteome</keyword>
<evidence type="ECO:0000256" key="3">
    <source>
        <dbReference type="ARBA" id="ARBA00022692"/>
    </source>
</evidence>
<comment type="caution">
    <text evidence="8">The sequence shown here is derived from an EMBL/GenBank/DDBJ whole genome shotgun (WGS) entry which is preliminary data.</text>
</comment>
<evidence type="ECO:0000313" key="9">
    <source>
        <dbReference type="Proteomes" id="UP000433309"/>
    </source>
</evidence>
<sequence>MNYLFPLLAALIWGGNTIVTKLCAQTLTPIEISFYRWLLAVLVLTPFTLKRVCANPALTRGVLARLAVLGLFGGVIFQSIAYYAAHYTSATNMGIMQALVPLIALLLSIFFLRHRAGVAALCGLAVSISGVVLVVSRGDLGALVRQGLNLGDALMLVAVLSFATYSLLLNKWKLGVPLVESAYIQALVATLAFLPAYLAGSHHALGVADSFYVGFAGVGASILAPLLWMSGVNRLGAARVSLFFNLVPVITALLASVFLAEHLSGWVLGGGALAIAGVALAEFKPRRAA</sequence>
<protein>
    <submittedName>
        <fullName evidence="8">EamA family transporter</fullName>
    </submittedName>
</protein>
<dbReference type="EMBL" id="WKJK01000013">
    <property type="protein sequence ID" value="MRW92873.1"/>
    <property type="molecule type" value="Genomic_DNA"/>
</dbReference>
<gene>
    <name evidence="8" type="ORF">GJ699_23005</name>
</gene>
<feature type="transmembrane region" description="Helical" evidence="6">
    <location>
        <begin position="62"/>
        <end position="84"/>
    </location>
</feature>
<evidence type="ECO:0000256" key="6">
    <source>
        <dbReference type="SAM" id="Phobius"/>
    </source>
</evidence>
<keyword evidence="3 6" id="KW-0812">Transmembrane</keyword>
<feature type="transmembrane region" description="Helical" evidence="6">
    <location>
        <begin position="181"/>
        <end position="199"/>
    </location>
</feature>
<evidence type="ECO:0000259" key="7">
    <source>
        <dbReference type="Pfam" id="PF00892"/>
    </source>
</evidence>
<feature type="transmembrane region" description="Helical" evidence="6">
    <location>
        <begin position="266"/>
        <end position="283"/>
    </location>
</feature>
<dbReference type="PANTHER" id="PTHR32322:SF2">
    <property type="entry name" value="EAMA DOMAIN-CONTAINING PROTEIN"/>
    <property type="match status" value="1"/>
</dbReference>
<evidence type="ECO:0000256" key="1">
    <source>
        <dbReference type="ARBA" id="ARBA00004141"/>
    </source>
</evidence>
<evidence type="ECO:0000256" key="4">
    <source>
        <dbReference type="ARBA" id="ARBA00022989"/>
    </source>
</evidence>
<feature type="transmembrane region" description="Helical" evidence="6">
    <location>
        <begin position="148"/>
        <end position="169"/>
    </location>
</feature>
<dbReference type="Pfam" id="PF00892">
    <property type="entry name" value="EamA"/>
    <property type="match status" value="2"/>
</dbReference>
<feature type="domain" description="EamA" evidence="7">
    <location>
        <begin position="150"/>
        <end position="280"/>
    </location>
</feature>
<keyword evidence="5 6" id="KW-0472">Membrane</keyword>
<dbReference type="AlphaFoldDB" id="A0A6I2L527"/>
<organism evidence="8 9">
    <name type="scientific">Duganella guangzhouensis</name>
    <dbReference type="NCBI Taxonomy" id="2666084"/>
    <lineage>
        <taxon>Bacteria</taxon>
        <taxon>Pseudomonadati</taxon>
        <taxon>Pseudomonadota</taxon>
        <taxon>Betaproteobacteria</taxon>
        <taxon>Burkholderiales</taxon>
        <taxon>Oxalobacteraceae</taxon>
        <taxon>Telluria group</taxon>
        <taxon>Duganella</taxon>
    </lineage>
</organism>
<name>A0A6I2L527_9BURK</name>
<dbReference type="RefSeq" id="WP_154380703.1">
    <property type="nucleotide sequence ID" value="NZ_WKJK01000013.1"/>
</dbReference>
<feature type="transmembrane region" description="Helical" evidence="6">
    <location>
        <begin position="34"/>
        <end position="50"/>
    </location>
</feature>
<reference evidence="8 9" key="1">
    <citation type="submission" date="2019-11" db="EMBL/GenBank/DDBJ databases">
        <title>Novel species isolated from a subtropical stream in China.</title>
        <authorList>
            <person name="Lu H."/>
        </authorList>
    </citation>
    <scope>NUCLEOTIDE SEQUENCE [LARGE SCALE GENOMIC DNA]</scope>
    <source>
        <strain evidence="8 9">FT80W</strain>
    </source>
</reference>
<feature type="transmembrane region" description="Helical" evidence="6">
    <location>
        <begin position="90"/>
        <end position="111"/>
    </location>
</feature>
<dbReference type="InterPro" id="IPR000620">
    <property type="entry name" value="EamA_dom"/>
</dbReference>
<dbReference type="SUPFAM" id="SSF103481">
    <property type="entry name" value="Multidrug resistance efflux transporter EmrE"/>
    <property type="match status" value="2"/>
</dbReference>
<evidence type="ECO:0000256" key="5">
    <source>
        <dbReference type="ARBA" id="ARBA00023136"/>
    </source>
</evidence>
<accession>A0A6I2L527</accession>
<comment type="similarity">
    <text evidence="2">Belongs to the EamA transporter family.</text>
</comment>
<dbReference type="InterPro" id="IPR037185">
    <property type="entry name" value="EmrE-like"/>
</dbReference>
<dbReference type="Proteomes" id="UP000433309">
    <property type="component" value="Unassembled WGS sequence"/>
</dbReference>
<dbReference type="InterPro" id="IPR050638">
    <property type="entry name" value="AA-Vitamin_Transporters"/>
</dbReference>
<feature type="transmembrane region" description="Helical" evidence="6">
    <location>
        <begin position="240"/>
        <end position="260"/>
    </location>
</feature>